<dbReference type="Gene3D" id="1.20.1290.10">
    <property type="entry name" value="AhpD-like"/>
    <property type="match status" value="1"/>
</dbReference>
<dbReference type="AlphaFoldDB" id="A0A454JFI0"/>
<dbReference type="EMBL" id="RFAR01000067">
    <property type="protein sequence ID" value="RMC94461.1"/>
    <property type="molecule type" value="Genomic_DNA"/>
</dbReference>
<dbReference type="InterPro" id="IPR052512">
    <property type="entry name" value="4CMD/NDH-1_regulator"/>
</dbReference>
<feature type="domain" description="Carboxymuconolactone decarboxylase-like" evidence="1">
    <location>
        <begin position="18"/>
        <end position="99"/>
    </location>
</feature>
<dbReference type="InterPro" id="IPR003779">
    <property type="entry name" value="CMD-like"/>
</dbReference>
<dbReference type="PANTHER" id="PTHR33570">
    <property type="entry name" value="4-CARBOXYMUCONOLACTONE DECARBOXYLASE FAMILY PROTEIN"/>
    <property type="match status" value="1"/>
</dbReference>
<evidence type="ECO:0000259" key="1">
    <source>
        <dbReference type="Pfam" id="PF02627"/>
    </source>
</evidence>
<gene>
    <name evidence="2" type="ORF">EAY64_15430</name>
</gene>
<dbReference type="PANTHER" id="PTHR33570:SF9">
    <property type="entry name" value="BLL4600 PROTEIN"/>
    <property type="match status" value="1"/>
</dbReference>
<sequence>MPSPSSNSMQNMSSEAAKLAELTQSLLFGDIWQRPALSPRERSIATVAALIALYRLEQLPFHMQLAMDNGISRGELGELITHLAFYAGWPAAASAVDVLANTPHGK</sequence>
<dbReference type="Proteomes" id="UP000274139">
    <property type="component" value="Unassembled WGS sequence"/>
</dbReference>
<dbReference type="InterPro" id="IPR029032">
    <property type="entry name" value="AhpD-like"/>
</dbReference>
<protein>
    <submittedName>
        <fullName evidence="2">Carboxymuconolactone decarboxylase family protein</fullName>
    </submittedName>
</protein>
<dbReference type="RefSeq" id="WP_103525635.1">
    <property type="nucleotide sequence ID" value="NZ_JAIZDC010000001.1"/>
</dbReference>
<organism evidence="2 3">
    <name type="scientific">Aquitalea palustris</name>
    <dbReference type="NCBI Taxonomy" id="2480983"/>
    <lineage>
        <taxon>Bacteria</taxon>
        <taxon>Pseudomonadati</taxon>
        <taxon>Pseudomonadota</taxon>
        <taxon>Betaproteobacteria</taxon>
        <taxon>Neisseriales</taxon>
        <taxon>Chromobacteriaceae</taxon>
        <taxon>Aquitalea</taxon>
    </lineage>
</organism>
<evidence type="ECO:0000313" key="2">
    <source>
        <dbReference type="EMBL" id="RMC94461.1"/>
    </source>
</evidence>
<reference evidence="2 3" key="1">
    <citation type="submission" date="2018-10" db="EMBL/GenBank/DDBJ databases">
        <title>Draft genome sequence of Aquitalea MWU14-2217 isolated from a wild cranberry bog in Provincetown, Massachusetts.</title>
        <authorList>
            <person name="Ebadzadsahrai G."/>
            <person name="Soby S."/>
        </authorList>
    </citation>
    <scope>NUCLEOTIDE SEQUENCE [LARGE SCALE GENOMIC DNA]</scope>
    <source>
        <strain evidence="2 3">MWU14-2217</strain>
    </source>
</reference>
<proteinExistence type="predicted"/>
<comment type="caution">
    <text evidence="2">The sequence shown here is derived from an EMBL/GenBank/DDBJ whole genome shotgun (WGS) entry which is preliminary data.</text>
</comment>
<dbReference type="Pfam" id="PF02627">
    <property type="entry name" value="CMD"/>
    <property type="match status" value="1"/>
</dbReference>
<name>A0A454JFI0_9NEIS</name>
<dbReference type="GO" id="GO:0051920">
    <property type="term" value="F:peroxiredoxin activity"/>
    <property type="evidence" value="ECO:0007669"/>
    <property type="project" value="InterPro"/>
</dbReference>
<evidence type="ECO:0000313" key="3">
    <source>
        <dbReference type="Proteomes" id="UP000274139"/>
    </source>
</evidence>
<dbReference type="SUPFAM" id="SSF69118">
    <property type="entry name" value="AhpD-like"/>
    <property type="match status" value="1"/>
</dbReference>
<accession>A0A454JFI0</accession>
<keyword evidence="3" id="KW-1185">Reference proteome</keyword>
<dbReference type="OrthoDB" id="9802489at2"/>